<organism evidence="2 3">
    <name type="scientific">Liparis tanakae</name>
    <name type="common">Tanaka's snailfish</name>
    <dbReference type="NCBI Taxonomy" id="230148"/>
    <lineage>
        <taxon>Eukaryota</taxon>
        <taxon>Metazoa</taxon>
        <taxon>Chordata</taxon>
        <taxon>Craniata</taxon>
        <taxon>Vertebrata</taxon>
        <taxon>Euteleostomi</taxon>
        <taxon>Actinopterygii</taxon>
        <taxon>Neopterygii</taxon>
        <taxon>Teleostei</taxon>
        <taxon>Neoteleostei</taxon>
        <taxon>Acanthomorphata</taxon>
        <taxon>Eupercaria</taxon>
        <taxon>Perciformes</taxon>
        <taxon>Cottioidei</taxon>
        <taxon>Cottales</taxon>
        <taxon>Liparidae</taxon>
        <taxon>Liparis</taxon>
    </lineage>
</organism>
<evidence type="ECO:0000256" key="1">
    <source>
        <dbReference type="SAM" id="MobiDB-lite"/>
    </source>
</evidence>
<accession>A0A4Z2GY42</accession>
<proteinExistence type="predicted"/>
<dbReference type="AlphaFoldDB" id="A0A4Z2GY42"/>
<dbReference type="EMBL" id="SRLO01000403">
    <property type="protein sequence ID" value="TNN57524.1"/>
    <property type="molecule type" value="Genomic_DNA"/>
</dbReference>
<comment type="caution">
    <text evidence="2">The sequence shown here is derived from an EMBL/GenBank/DDBJ whole genome shotgun (WGS) entry which is preliminary data.</text>
</comment>
<protein>
    <submittedName>
        <fullName evidence="2">Uncharacterized protein</fullName>
    </submittedName>
</protein>
<reference evidence="2 3" key="1">
    <citation type="submission" date="2019-03" db="EMBL/GenBank/DDBJ databases">
        <title>First draft genome of Liparis tanakae, snailfish: a comprehensive survey of snailfish specific genes.</title>
        <authorList>
            <person name="Kim W."/>
            <person name="Song I."/>
            <person name="Jeong J.-H."/>
            <person name="Kim D."/>
            <person name="Kim S."/>
            <person name="Ryu S."/>
            <person name="Song J.Y."/>
            <person name="Lee S.K."/>
        </authorList>
    </citation>
    <scope>NUCLEOTIDE SEQUENCE [LARGE SCALE GENOMIC DNA]</scope>
    <source>
        <tissue evidence="2">Muscle</tissue>
    </source>
</reference>
<name>A0A4Z2GY42_9TELE</name>
<evidence type="ECO:0000313" key="3">
    <source>
        <dbReference type="Proteomes" id="UP000314294"/>
    </source>
</evidence>
<feature type="region of interest" description="Disordered" evidence="1">
    <location>
        <begin position="36"/>
        <end position="62"/>
    </location>
</feature>
<keyword evidence="3" id="KW-1185">Reference proteome</keyword>
<dbReference type="Proteomes" id="UP000314294">
    <property type="component" value="Unassembled WGS sequence"/>
</dbReference>
<gene>
    <name evidence="2" type="ORF">EYF80_032248</name>
</gene>
<evidence type="ECO:0000313" key="2">
    <source>
        <dbReference type="EMBL" id="TNN57524.1"/>
    </source>
</evidence>
<sequence length="62" mass="6302">MNLTPPTPSTPTTTNPTASMLTLERAAPLLRTQKAISGPFTAPGSILLPRAADDEPAETGGG</sequence>